<dbReference type="WBParaSite" id="L893_g19225.t1">
    <property type="protein sequence ID" value="L893_g19225.t1"/>
    <property type="gene ID" value="L893_g19225"/>
</dbReference>
<reference evidence="2" key="1">
    <citation type="submission" date="2016-11" db="UniProtKB">
        <authorList>
            <consortium name="WormBaseParasite"/>
        </authorList>
    </citation>
    <scope>IDENTIFICATION</scope>
</reference>
<protein>
    <submittedName>
        <fullName evidence="2">Small monomeric GTPase</fullName>
    </submittedName>
</protein>
<dbReference type="SUPFAM" id="SSF52540">
    <property type="entry name" value="P-loop containing nucleoside triphosphate hydrolases"/>
    <property type="match status" value="1"/>
</dbReference>
<dbReference type="AlphaFoldDB" id="A0A1I7YSD2"/>
<accession>A0A1I7YSD2</accession>
<sequence length="117" mass="12949">MVSVGNKVDQLKDASVLEKLKDLGISHFTSCVTGEGIHDLIGAIDDMSMRLTGSRPRRLKLKPGSKAIPYLYREQLVSSEPYPSDCGQFLFFDVFMSDQQMAKFQAHVGALKVKRAG</sequence>
<organism evidence="1 2">
    <name type="scientific">Steinernema glaseri</name>
    <dbReference type="NCBI Taxonomy" id="37863"/>
    <lineage>
        <taxon>Eukaryota</taxon>
        <taxon>Metazoa</taxon>
        <taxon>Ecdysozoa</taxon>
        <taxon>Nematoda</taxon>
        <taxon>Chromadorea</taxon>
        <taxon>Rhabditida</taxon>
        <taxon>Tylenchina</taxon>
        <taxon>Panagrolaimomorpha</taxon>
        <taxon>Strongyloidoidea</taxon>
        <taxon>Steinernematidae</taxon>
        <taxon>Steinernema</taxon>
    </lineage>
</organism>
<keyword evidence="1" id="KW-1185">Reference proteome</keyword>
<dbReference type="Proteomes" id="UP000095287">
    <property type="component" value="Unplaced"/>
</dbReference>
<dbReference type="InterPro" id="IPR027417">
    <property type="entry name" value="P-loop_NTPase"/>
</dbReference>
<proteinExistence type="predicted"/>
<evidence type="ECO:0000313" key="1">
    <source>
        <dbReference type="Proteomes" id="UP000095287"/>
    </source>
</evidence>
<name>A0A1I7YSD2_9BILA</name>
<evidence type="ECO:0000313" key="2">
    <source>
        <dbReference type="WBParaSite" id="L893_g19225.t1"/>
    </source>
</evidence>